<feature type="transmembrane region" description="Helical" evidence="1">
    <location>
        <begin position="6"/>
        <end position="26"/>
    </location>
</feature>
<protein>
    <submittedName>
        <fullName evidence="2">Uncharacterized protein</fullName>
    </submittedName>
</protein>
<keyword evidence="1" id="KW-0472">Membrane</keyword>
<reference evidence="2 3" key="1">
    <citation type="journal article" date="2015" name="Nature">
        <title>rRNA introns, odd ribosomes, and small enigmatic genomes across a large radiation of phyla.</title>
        <authorList>
            <person name="Brown C.T."/>
            <person name="Hug L.A."/>
            <person name="Thomas B.C."/>
            <person name="Sharon I."/>
            <person name="Castelle C.J."/>
            <person name="Singh A."/>
            <person name="Wilkins M.J."/>
            <person name="Williams K.H."/>
            <person name="Banfield J.F."/>
        </authorList>
    </citation>
    <scope>NUCLEOTIDE SEQUENCE [LARGE SCALE GENOMIC DNA]</scope>
</reference>
<dbReference type="AlphaFoldDB" id="A0A0G1C9W6"/>
<accession>A0A0G1C9W6</accession>
<dbReference type="EMBL" id="LCDD01000017">
    <property type="protein sequence ID" value="KKS46428.1"/>
    <property type="molecule type" value="Genomic_DNA"/>
</dbReference>
<comment type="caution">
    <text evidence="2">The sequence shown here is derived from an EMBL/GenBank/DDBJ whole genome shotgun (WGS) entry which is preliminary data.</text>
</comment>
<name>A0A0G1C9W6_9BACT</name>
<keyword evidence="1" id="KW-1133">Transmembrane helix</keyword>
<evidence type="ECO:0000256" key="1">
    <source>
        <dbReference type="SAM" id="Phobius"/>
    </source>
</evidence>
<evidence type="ECO:0000313" key="2">
    <source>
        <dbReference type="EMBL" id="KKS46428.1"/>
    </source>
</evidence>
<organism evidence="2 3">
    <name type="scientific">Candidatus Gottesmanbacteria bacterium GW2011_GWA2_42_18</name>
    <dbReference type="NCBI Taxonomy" id="1618442"/>
    <lineage>
        <taxon>Bacteria</taxon>
        <taxon>Candidatus Gottesmaniibacteriota</taxon>
    </lineage>
</organism>
<feature type="transmembrane region" description="Helical" evidence="1">
    <location>
        <begin position="35"/>
        <end position="55"/>
    </location>
</feature>
<feature type="transmembrane region" description="Helical" evidence="1">
    <location>
        <begin position="61"/>
        <end position="82"/>
    </location>
</feature>
<sequence length="84" mass="9530">MHKQKFIIHNLLLVIILSSGLILFYLNGGFPRNQLNISLIISILYVLWGIIFHSLKGDLHVRIVIEYALVAILAVIILRGALLR</sequence>
<dbReference type="Proteomes" id="UP000034320">
    <property type="component" value="Unassembled WGS sequence"/>
</dbReference>
<evidence type="ECO:0000313" key="3">
    <source>
        <dbReference type="Proteomes" id="UP000034320"/>
    </source>
</evidence>
<keyword evidence="1" id="KW-0812">Transmembrane</keyword>
<proteinExistence type="predicted"/>
<gene>
    <name evidence="2" type="ORF">UV09_C0017G0016</name>
</gene>